<keyword evidence="1" id="KW-0472">Membrane</keyword>
<keyword evidence="1" id="KW-0812">Transmembrane</keyword>
<feature type="transmembrane region" description="Helical" evidence="1">
    <location>
        <begin position="82"/>
        <end position="101"/>
    </location>
</feature>
<evidence type="ECO:0000259" key="2">
    <source>
        <dbReference type="SMART" id="SM00327"/>
    </source>
</evidence>
<dbReference type="Pfam" id="PF13531">
    <property type="entry name" value="SBP_bac_11"/>
    <property type="match status" value="1"/>
</dbReference>
<dbReference type="SUPFAM" id="SSF53300">
    <property type="entry name" value="vWA-like"/>
    <property type="match status" value="1"/>
</dbReference>
<dbReference type="AlphaFoldDB" id="A0A3D9T012"/>
<dbReference type="Gene3D" id="3.40.50.410">
    <property type="entry name" value="von Willebrand factor, type A domain"/>
    <property type="match status" value="1"/>
</dbReference>
<evidence type="ECO:0000313" key="4">
    <source>
        <dbReference type="Proteomes" id="UP000256661"/>
    </source>
</evidence>
<dbReference type="Proteomes" id="UP000256661">
    <property type="component" value="Unassembled WGS sequence"/>
</dbReference>
<dbReference type="RefSeq" id="WP_116025331.1">
    <property type="nucleotide sequence ID" value="NZ_QTTT01000001.1"/>
</dbReference>
<comment type="caution">
    <text evidence="3">The sequence shown here is derived from an EMBL/GenBank/DDBJ whole genome shotgun (WGS) entry which is preliminary data.</text>
</comment>
<feature type="transmembrane region" description="Helical" evidence="1">
    <location>
        <begin position="12"/>
        <end position="32"/>
    </location>
</feature>
<dbReference type="InterPro" id="IPR036465">
    <property type="entry name" value="vWFA_dom_sf"/>
</dbReference>
<organism evidence="3 4">
    <name type="scientific">Thermomonospora umbrina</name>
    <dbReference type="NCBI Taxonomy" id="111806"/>
    <lineage>
        <taxon>Bacteria</taxon>
        <taxon>Bacillati</taxon>
        <taxon>Actinomycetota</taxon>
        <taxon>Actinomycetes</taxon>
        <taxon>Streptosporangiales</taxon>
        <taxon>Thermomonosporaceae</taxon>
        <taxon>Thermomonospora</taxon>
    </lineage>
</organism>
<name>A0A3D9T012_9ACTN</name>
<evidence type="ECO:0000313" key="3">
    <source>
        <dbReference type="EMBL" id="REF00141.1"/>
    </source>
</evidence>
<gene>
    <name evidence="3" type="ORF">DFJ69_5669</name>
</gene>
<evidence type="ECO:0000256" key="1">
    <source>
        <dbReference type="SAM" id="Phobius"/>
    </source>
</evidence>
<feature type="domain" description="VWFA" evidence="2">
    <location>
        <begin position="434"/>
        <end position="617"/>
    </location>
</feature>
<dbReference type="InterPro" id="IPR002035">
    <property type="entry name" value="VWF_A"/>
</dbReference>
<feature type="transmembrane region" description="Helical" evidence="1">
    <location>
        <begin position="38"/>
        <end position="61"/>
    </location>
</feature>
<dbReference type="EMBL" id="QTTT01000001">
    <property type="protein sequence ID" value="REF00141.1"/>
    <property type="molecule type" value="Genomic_DNA"/>
</dbReference>
<proteinExistence type="predicted"/>
<reference evidence="3 4" key="1">
    <citation type="submission" date="2018-08" db="EMBL/GenBank/DDBJ databases">
        <title>Sequencing the genomes of 1000 actinobacteria strains.</title>
        <authorList>
            <person name="Klenk H.-P."/>
        </authorList>
    </citation>
    <scope>NUCLEOTIDE SEQUENCE [LARGE SCALE GENOMIC DNA]</scope>
    <source>
        <strain evidence="3 4">DSM 43927</strain>
    </source>
</reference>
<keyword evidence="1" id="KW-1133">Transmembrane helix</keyword>
<protein>
    <submittedName>
        <fullName evidence="3">Extracellular solute-binding protein</fullName>
    </submittedName>
</protein>
<dbReference type="SMART" id="SM00327">
    <property type="entry name" value="VWA"/>
    <property type="match status" value="1"/>
</dbReference>
<keyword evidence="4" id="KW-1185">Reference proteome</keyword>
<accession>A0A3D9T012</accession>
<dbReference type="OrthoDB" id="491589at2"/>
<sequence>MADERPRRGRRGRPSGVPTLVVLPLVLMSVWIDQGVIRVHWLIATAVITAAVLFQEFLLLLPEPGPVLRALRRGLRRYGPGVAAMITGAAVVFSGWSLAGWSRTRLSPCPPPAELRVMAAAETLRVVRGQADAFAAERAEGVRCRPVHVTVFRAPPLKPLTDAFVNGWQNDNAERSALATVGPRPDLWLASSRAVAEHATRWGVLGAHREITPAGMVSPVVLAVSKAAGFERADWSPEGWEEAVDRLRREGVTLLRPNPETGDVAVVATTALYGPGLDARERHRLEQELSPPGLTLTDADEMLCEVRERLAAEPAAKIAVIVPEHSLATYARGAPLGGACTRQLAPDETTVQWLDLVRPRPAPLLDYSLVRITWNDERDGERERLAEEFRDWLAGRATRMGRGFGPPGQPSAATPLDARRLAVVREQIAATRRPRTVLFAVDRSGSMKAPVSGGTAIGRARDLVGESLDWLGRNDEAGLWAFPSGRDGRDPSVLADLAPRDRAVPAVRDRLKGSGLAAEGEVTPLHHVVAEGLRRLRGETGDGSLVVLTDGGDDAGPHAGADLAELRDELRSPGAARVHLVVVGERGCDRRLEDLLADAPGSRCLDFGPSSGPRQVAGELFADIWKED</sequence>